<reference evidence="2" key="1">
    <citation type="submission" date="2022-11" db="UniProtKB">
        <authorList>
            <consortium name="WormBaseParasite"/>
        </authorList>
    </citation>
    <scope>IDENTIFICATION</scope>
</reference>
<dbReference type="WBParaSite" id="PDA_v2.g12569.t1">
    <property type="protein sequence ID" value="PDA_v2.g12569.t1"/>
    <property type="gene ID" value="PDA_v2.g12569"/>
</dbReference>
<protein>
    <submittedName>
        <fullName evidence="2">Uncharacterized protein</fullName>
    </submittedName>
</protein>
<keyword evidence="1" id="KW-1185">Reference proteome</keyword>
<name>A0A914PB86_9BILA</name>
<dbReference type="AlphaFoldDB" id="A0A914PB86"/>
<accession>A0A914PB86</accession>
<evidence type="ECO:0000313" key="2">
    <source>
        <dbReference type="WBParaSite" id="PDA_v2.g12569.t1"/>
    </source>
</evidence>
<proteinExistence type="predicted"/>
<evidence type="ECO:0000313" key="1">
    <source>
        <dbReference type="Proteomes" id="UP000887578"/>
    </source>
</evidence>
<organism evidence="1 2">
    <name type="scientific">Panagrolaimus davidi</name>
    <dbReference type="NCBI Taxonomy" id="227884"/>
    <lineage>
        <taxon>Eukaryota</taxon>
        <taxon>Metazoa</taxon>
        <taxon>Ecdysozoa</taxon>
        <taxon>Nematoda</taxon>
        <taxon>Chromadorea</taxon>
        <taxon>Rhabditida</taxon>
        <taxon>Tylenchina</taxon>
        <taxon>Panagrolaimomorpha</taxon>
        <taxon>Panagrolaimoidea</taxon>
        <taxon>Panagrolaimidae</taxon>
        <taxon>Panagrolaimus</taxon>
    </lineage>
</organism>
<dbReference type="Proteomes" id="UP000887578">
    <property type="component" value="Unplaced"/>
</dbReference>
<sequence length="171" mass="18375">MIPISAVADDAATISSAGAHTAHRSNDQASNVSYCGRHSQSQYIFKNDEYGSCGGSGPVKKMNAISGSYYSSANYSRCSGNVRSYGLVVNNVHVASAAATSNSSVLYTGANLTSIFHHGYSRLQKIMRGFRPYYLCFLMLCAFNASGEGCCNPGIRVLILSVVRCKFLPRM</sequence>